<dbReference type="EMBL" id="JAVIFY010000007">
    <property type="protein sequence ID" value="MDQ9092155.1"/>
    <property type="molecule type" value="Genomic_DNA"/>
</dbReference>
<sequence length="417" mass="45478">MKASNTQLALAIAAALASTSALAATDTEKLQQQLDELQKEVDSMKGNKAFNLEFGGRLQVDYNHFDGAYNAGPNRSGEDASDFFVRRARLYVESEHGDWDNKLLLDFADNSGEIVMARLRYSGFGNGLKVQVGKLREDISLNALTSSKHIATIERSSLADNVSPYFQWGTSVYQYFKGTGLRYALGVYKNEAFGANGNNNDDGSLALSLTGRLTWQKDLDNGVLHLGSWYSKRDMGGRVLTGALARGEVRSTNTRLLNYAAGGELVRLNSFEQMGLEAAYQNKGFSVEAEYATRELDTLEASSVLNGERFDAYAVTASYFLDGSQKSYSKGSAVFSQPKGIKNAWELVARVSGADATSDFQGTEVTTYTAGANYYYSSQIKFMANVIYSEVEGPGAVDLIGDEDDGLGLAARIQYLF</sequence>
<dbReference type="Proteomes" id="UP001226574">
    <property type="component" value="Unassembled WGS sequence"/>
</dbReference>
<keyword evidence="2" id="KW-0732">Signal</keyword>
<evidence type="ECO:0000313" key="3">
    <source>
        <dbReference type="EMBL" id="MDQ9092155.1"/>
    </source>
</evidence>
<dbReference type="Gene3D" id="2.40.160.10">
    <property type="entry name" value="Porin"/>
    <property type="match status" value="1"/>
</dbReference>
<keyword evidence="4" id="KW-1185">Reference proteome</keyword>
<protein>
    <submittedName>
        <fullName evidence="3">Porin</fullName>
    </submittedName>
</protein>
<evidence type="ECO:0000256" key="2">
    <source>
        <dbReference type="SAM" id="SignalP"/>
    </source>
</evidence>
<feature type="coiled-coil region" evidence="1">
    <location>
        <begin position="20"/>
        <end position="47"/>
    </location>
</feature>
<organism evidence="3 4">
    <name type="scientific">Pseudoalteromonas haloplanktis</name>
    <name type="common">Alteromonas haloplanktis</name>
    <dbReference type="NCBI Taxonomy" id="228"/>
    <lineage>
        <taxon>Bacteria</taxon>
        <taxon>Pseudomonadati</taxon>
        <taxon>Pseudomonadota</taxon>
        <taxon>Gammaproteobacteria</taxon>
        <taxon>Alteromonadales</taxon>
        <taxon>Pseudoalteromonadaceae</taxon>
        <taxon>Pseudoalteromonas</taxon>
    </lineage>
</organism>
<evidence type="ECO:0000256" key="1">
    <source>
        <dbReference type="SAM" id="Coils"/>
    </source>
</evidence>
<keyword evidence="1" id="KW-0175">Coiled coil</keyword>
<accession>A0ABU1BCQ7</accession>
<dbReference type="RefSeq" id="WP_138555695.1">
    <property type="nucleotide sequence ID" value="NZ_JAVIFY010000007.1"/>
</dbReference>
<dbReference type="InterPro" id="IPR010870">
    <property type="entry name" value="Porin_O/P"/>
</dbReference>
<reference evidence="3 4" key="1">
    <citation type="submission" date="2023-08" db="EMBL/GenBank/DDBJ databases">
        <title>Pseudoalteromonas haloplanktis LL1 genome.</title>
        <authorList>
            <person name="Wu S."/>
        </authorList>
    </citation>
    <scope>NUCLEOTIDE SEQUENCE [LARGE SCALE GENOMIC DNA]</scope>
    <source>
        <strain evidence="3 4">LL1</strain>
    </source>
</reference>
<proteinExistence type="predicted"/>
<name>A0ABU1BCQ7_PSEHA</name>
<dbReference type="InterPro" id="IPR023614">
    <property type="entry name" value="Porin_dom_sf"/>
</dbReference>
<gene>
    <name evidence="3" type="ORF">RC083_11205</name>
</gene>
<dbReference type="Pfam" id="PF07396">
    <property type="entry name" value="Porin_O_P"/>
    <property type="match status" value="1"/>
</dbReference>
<feature type="signal peptide" evidence="2">
    <location>
        <begin position="1"/>
        <end position="23"/>
    </location>
</feature>
<feature type="chain" id="PRO_5046666977" evidence="2">
    <location>
        <begin position="24"/>
        <end position="417"/>
    </location>
</feature>
<dbReference type="SUPFAM" id="SSF56935">
    <property type="entry name" value="Porins"/>
    <property type="match status" value="1"/>
</dbReference>
<evidence type="ECO:0000313" key="4">
    <source>
        <dbReference type="Proteomes" id="UP001226574"/>
    </source>
</evidence>
<comment type="caution">
    <text evidence="3">The sequence shown here is derived from an EMBL/GenBank/DDBJ whole genome shotgun (WGS) entry which is preliminary data.</text>
</comment>